<evidence type="ECO:0000256" key="2">
    <source>
        <dbReference type="ARBA" id="ARBA00022692"/>
    </source>
</evidence>
<evidence type="ECO:0000256" key="5">
    <source>
        <dbReference type="ARBA" id="ARBA00023180"/>
    </source>
</evidence>
<evidence type="ECO:0000256" key="3">
    <source>
        <dbReference type="ARBA" id="ARBA00022989"/>
    </source>
</evidence>
<dbReference type="EMBL" id="JAAQPE010000284">
    <property type="protein sequence ID" value="KAF5671980.1"/>
    <property type="molecule type" value="Genomic_DNA"/>
</dbReference>
<accession>A0A8H5TGV7</accession>
<dbReference type="Proteomes" id="UP000572754">
    <property type="component" value="Unassembled WGS sequence"/>
</dbReference>
<dbReference type="GO" id="GO:0005886">
    <property type="term" value="C:plasma membrane"/>
    <property type="evidence" value="ECO:0007669"/>
    <property type="project" value="TreeGrafter"/>
</dbReference>
<reference evidence="8" key="1">
    <citation type="journal article" date="2020" name="BMC Genomics">
        <title>Correction to: Identification and distribution of gene clusters required for synthesis of sphingolipid metabolism inhibitors in diverse species of the filamentous fungus Fusarium.</title>
        <authorList>
            <person name="Kim H.S."/>
            <person name="Lohmar J.M."/>
            <person name="Busman M."/>
            <person name="Brown D.W."/>
            <person name="Naumann T.A."/>
            <person name="Divon H.H."/>
            <person name="Lysoe E."/>
            <person name="Uhlig S."/>
            <person name="Proctor R.H."/>
        </authorList>
    </citation>
    <scope>NUCLEOTIDE SEQUENCE [LARGE SCALE GENOMIC DNA]</scope>
    <source>
        <strain evidence="8">NRRL 25331</strain>
    </source>
</reference>
<keyword evidence="5" id="KW-0325">Glycoprotein</keyword>
<evidence type="ECO:0000256" key="6">
    <source>
        <dbReference type="SAM" id="Phobius"/>
    </source>
</evidence>
<comment type="caution">
    <text evidence="7">The sequence shown here is derived from an EMBL/GenBank/DDBJ whole genome shotgun (WGS) entry which is preliminary data.</text>
</comment>
<dbReference type="GO" id="GO:0022857">
    <property type="term" value="F:transmembrane transporter activity"/>
    <property type="evidence" value="ECO:0007669"/>
    <property type="project" value="TreeGrafter"/>
</dbReference>
<dbReference type="PANTHER" id="PTHR23502">
    <property type="entry name" value="MAJOR FACILITATOR SUPERFAMILY"/>
    <property type="match status" value="1"/>
</dbReference>
<dbReference type="SUPFAM" id="SSF103473">
    <property type="entry name" value="MFS general substrate transporter"/>
    <property type="match status" value="1"/>
</dbReference>
<keyword evidence="4 6" id="KW-0472">Membrane</keyword>
<keyword evidence="8" id="KW-1185">Reference proteome</keyword>
<comment type="subcellular location">
    <subcellularLocation>
        <location evidence="1">Membrane</location>
        <topology evidence="1">Multi-pass membrane protein</topology>
    </subcellularLocation>
</comment>
<evidence type="ECO:0000256" key="1">
    <source>
        <dbReference type="ARBA" id="ARBA00004141"/>
    </source>
</evidence>
<evidence type="ECO:0000313" key="8">
    <source>
        <dbReference type="Proteomes" id="UP000572754"/>
    </source>
</evidence>
<reference evidence="7 8" key="2">
    <citation type="submission" date="2020-05" db="EMBL/GenBank/DDBJ databases">
        <title>Identification and distribution of gene clusters putatively required for synthesis of sphingolipid metabolism inhibitors in phylogenetically diverse species of the filamentous fungus Fusarium.</title>
        <authorList>
            <person name="Kim H.-S."/>
            <person name="Busman M."/>
            <person name="Brown D.W."/>
            <person name="Divon H."/>
            <person name="Uhlig S."/>
            <person name="Proctor R.H."/>
        </authorList>
    </citation>
    <scope>NUCLEOTIDE SEQUENCE [LARGE SCALE GENOMIC DNA]</scope>
    <source>
        <strain evidence="7 8">NRRL 25331</strain>
    </source>
</reference>
<gene>
    <name evidence="7" type="ORF">FCIRC_8553</name>
</gene>
<evidence type="ECO:0000256" key="4">
    <source>
        <dbReference type="ARBA" id="ARBA00023136"/>
    </source>
</evidence>
<protein>
    <submittedName>
        <fullName evidence="7">Transporter HOL1</fullName>
    </submittedName>
</protein>
<proteinExistence type="predicted"/>
<organism evidence="7 8">
    <name type="scientific">Fusarium circinatum</name>
    <name type="common">Pitch canker fungus</name>
    <name type="synonym">Gibberella circinata</name>
    <dbReference type="NCBI Taxonomy" id="48490"/>
    <lineage>
        <taxon>Eukaryota</taxon>
        <taxon>Fungi</taxon>
        <taxon>Dikarya</taxon>
        <taxon>Ascomycota</taxon>
        <taxon>Pezizomycotina</taxon>
        <taxon>Sordariomycetes</taxon>
        <taxon>Hypocreomycetidae</taxon>
        <taxon>Hypocreales</taxon>
        <taxon>Nectriaceae</taxon>
        <taxon>Fusarium</taxon>
        <taxon>Fusarium fujikuroi species complex</taxon>
    </lineage>
</organism>
<evidence type="ECO:0000313" key="7">
    <source>
        <dbReference type="EMBL" id="KAF5671980.1"/>
    </source>
</evidence>
<keyword evidence="3 6" id="KW-1133">Transmembrane helix</keyword>
<dbReference type="AlphaFoldDB" id="A0A8H5TGV7"/>
<keyword evidence="2 6" id="KW-0812">Transmembrane</keyword>
<dbReference type="InterPro" id="IPR036259">
    <property type="entry name" value="MFS_trans_sf"/>
</dbReference>
<feature type="transmembrane region" description="Helical" evidence="6">
    <location>
        <begin position="62"/>
        <end position="85"/>
    </location>
</feature>
<dbReference type="PANTHER" id="PTHR23502:SF30">
    <property type="entry name" value="TRANSPORTER, PUTATIVE (AFU_ORTHOLOGUE AFUA_8G04702)-RELATED"/>
    <property type="match status" value="1"/>
</dbReference>
<sequence length="116" mass="12397">MGSDDNSPQPVSDFVPGTVLLVDLDGTLETRHAQAHRDIVLVPTPSDDPDDPLNWSRWRKTLLMTTLCVYCLAVGIASAAIYSVLVPISAATGLTVGDLNSGTGYMFLTFGWGCLI</sequence>
<name>A0A8H5TGV7_FUSCI</name>